<feature type="compositionally biased region" description="Basic and acidic residues" evidence="1">
    <location>
        <begin position="24"/>
        <end position="42"/>
    </location>
</feature>
<keyword evidence="3" id="KW-1185">Reference proteome</keyword>
<protein>
    <submittedName>
        <fullName evidence="2">Uncharacterized protein</fullName>
    </submittedName>
</protein>
<reference evidence="2 3" key="1">
    <citation type="journal article" date="2016" name="Mol. Biol. Evol.">
        <title>Comparative Genomics of Early-Diverging Mushroom-Forming Fungi Provides Insights into the Origins of Lignocellulose Decay Capabilities.</title>
        <authorList>
            <person name="Nagy L.G."/>
            <person name="Riley R."/>
            <person name="Tritt A."/>
            <person name="Adam C."/>
            <person name="Daum C."/>
            <person name="Floudas D."/>
            <person name="Sun H."/>
            <person name="Yadav J.S."/>
            <person name="Pangilinan J."/>
            <person name="Larsson K.H."/>
            <person name="Matsuura K."/>
            <person name="Barry K."/>
            <person name="Labutti K."/>
            <person name="Kuo R."/>
            <person name="Ohm R.A."/>
            <person name="Bhattacharya S.S."/>
            <person name="Shirouzu T."/>
            <person name="Yoshinaga Y."/>
            <person name="Martin F.M."/>
            <person name="Grigoriev I.V."/>
            <person name="Hibbett D.S."/>
        </authorList>
    </citation>
    <scope>NUCLEOTIDE SEQUENCE [LARGE SCALE GENOMIC DNA]</scope>
    <source>
        <strain evidence="2 3">HHB12029</strain>
    </source>
</reference>
<dbReference type="InParanoid" id="A0A165MX63"/>
<evidence type="ECO:0000256" key="1">
    <source>
        <dbReference type="SAM" id="MobiDB-lite"/>
    </source>
</evidence>
<feature type="compositionally biased region" description="Basic and acidic residues" evidence="1">
    <location>
        <begin position="150"/>
        <end position="159"/>
    </location>
</feature>
<sequence>MTRHCGTNHADEGGLAGVDTRGVVYEDQRQDAKGHGPHERHQARQWTRPARVRTTNGEEGCTSRQQKQRNRAGSLAARDCRCARRIREERSLKREDEGERSASHRQLSRRSGCSREWWTEGLHSKLWKGREGTILHKRVKQARVEGGTGRPRDDWKGYR</sequence>
<accession>A0A165MX63</accession>
<evidence type="ECO:0000313" key="2">
    <source>
        <dbReference type="EMBL" id="KZV99890.1"/>
    </source>
</evidence>
<gene>
    <name evidence="2" type="ORF">EXIGLDRAFT_198380</name>
</gene>
<dbReference type="AlphaFoldDB" id="A0A165MX63"/>
<proteinExistence type="predicted"/>
<feature type="compositionally biased region" description="Basic and acidic residues" evidence="1">
    <location>
        <begin position="91"/>
        <end position="102"/>
    </location>
</feature>
<dbReference type="EMBL" id="KV425905">
    <property type="protein sequence ID" value="KZV99890.1"/>
    <property type="molecule type" value="Genomic_DNA"/>
</dbReference>
<name>A0A165MX63_EXIGL</name>
<feature type="region of interest" description="Disordered" evidence="1">
    <location>
        <begin position="138"/>
        <end position="159"/>
    </location>
</feature>
<evidence type="ECO:0000313" key="3">
    <source>
        <dbReference type="Proteomes" id="UP000077266"/>
    </source>
</evidence>
<feature type="region of interest" description="Disordered" evidence="1">
    <location>
        <begin position="91"/>
        <end position="114"/>
    </location>
</feature>
<feature type="compositionally biased region" description="Polar residues" evidence="1">
    <location>
        <begin position="53"/>
        <end position="65"/>
    </location>
</feature>
<organism evidence="2 3">
    <name type="scientific">Exidia glandulosa HHB12029</name>
    <dbReference type="NCBI Taxonomy" id="1314781"/>
    <lineage>
        <taxon>Eukaryota</taxon>
        <taxon>Fungi</taxon>
        <taxon>Dikarya</taxon>
        <taxon>Basidiomycota</taxon>
        <taxon>Agaricomycotina</taxon>
        <taxon>Agaricomycetes</taxon>
        <taxon>Auriculariales</taxon>
        <taxon>Exidiaceae</taxon>
        <taxon>Exidia</taxon>
    </lineage>
</organism>
<dbReference type="Proteomes" id="UP000077266">
    <property type="component" value="Unassembled WGS sequence"/>
</dbReference>
<feature type="region of interest" description="Disordered" evidence="1">
    <location>
        <begin position="1"/>
        <end position="77"/>
    </location>
</feature>